<dbReference type="PANTHER" id="PTHR22550:SF5">
    <property type="entry name" value="LEUCINE ZIPPER PROTEIN 4"/>
    <property type="match status" value="1"/>
</dbReference>
<evidence type="ECO:0000256" key="3">
    <source>
        <dbReference type="ARBA" id="ARBA00022989"/>
    </source>
</evidence>
<sequence>MLFFSHEQYLTYIYFTVVIIFLAYLYSTGRKRKWLKSFGGLNILQRFSKIPLTIRNIIKGFVVSASFCGLCMVLIEPKWQTTEEYYEKEGMEIVFVLDVSLSMLAEDVKPNRLQRAKIEMENLIKDLENDYLGLVVFAGRAFSMLPYLTMDYDSIFLRILHMVNENYARFVPYGTNVGNALLIAIESFSKVQREKVLIFLTDGEERLAVRSQVAEAVKMLLERKDISIYLIGIGDPLEASPIPKKDKNGHIIGYEVDMEGEIIKTKPNPSLLQEIAKLTGGTYIHDATGDELKGIFKRVVEKHRKIIGTKTRNIVKDVSQHFLGGSLLLLAIFLLL</sequence>
<protein>
    <recommendedName>
        <fullName evidence="6">VWFA domain-containing protein</fullName>
    </recommendedName>
</protein>
<reference evidence="7 8" key="1">
    <citation type="submission" date="2016-07" db="EMBL/GenBank/DDBJ databases">
        <title>Draft genome of Scalindua rubra, obtained from a brine-seawater interface in the Red Sea, sheds light on salt adaptation in anammox bacteria.</title>
        <authorList>
            <person name="Speth D.R."/>
            <person name="Lagkouvardos I."/>
            <person name="Wang Y."/>
            <person name="Qian P.-Y."/>
            <person name="Dutilh B.E."/>
            <person name="Jetten M.S."/>
        </authorList>
    </citation>
    <scope>NUCLEOTIDE SEQUENCE [LARGE SCALE GENOMIC DNA]</scope>
    <source>
        <strain evidence="7">BSI-1</strain>
    </source>
</reference>
<feature type="domain" description="VWFA" evidence="6">
    <location>
        <begin position="92"/>
        <end position="299"/>
    </location>
</feature>
<keyword evidence="3 5" id="KW-1133">Transmembrane helix</keyword>
<dbReference type="Pfam" id="PF13519">
    <property type="entry name" value="VWA_2"/>
    <property type="match status" value="1"/>
</dbReference>
<name>A0A1E3XE14_9BACT</name>
<gene>
    <name evidence="7" type="ORF">SCARUB_01014</name>
</gene>
<accession>A0A1E3XE14</accession>
<evidence type="ECO:0000313" key="8">
    <source>
        <dbReference type="Proteomes" id="UP000094056"/>
    </source>
</evidence>
<dbReference type="PANTHER" id="PTHR22550">
    <property type="entry name" value="SPORE GERMINATION PROTEIN"/>
    <property type="match status" value="1"/>
</dbReference>
<dbReference type="InterPro" id="IPR050768">
    <property type="entry name" value="UPF0353/GerABKA_families"/>
</dbReference>
<dbReference type="Proteomes" id="UP000094056">
    <property type="component" value="Unassembled WGS sequence"/>
</dbReference>
<evidence type="ECO:0000256" key="4">
    <source>
        <dbReference type="ARBA" id="ARBA00023136"/>
    </source>
</evidence>
<dbReference type="PROSITE" id="PS50234">
    <property type="entry name" value="VWFA"/>
    <property type="match status" value="1"/>
</dbReference>
<comment type="caution">
    <text evidence="7">The sequence shown here is derived from an EMBL/GenBank/DDBJ whole genome shotgun (WGS) entry which is preliminary data.</text>
</comment>
<keyword evidence="1" id="KW-1003">Cell membrane</keyword>
<dbReference type="AlphaFoldDB" id="A0A1E3XE14"/>
<feature type="transmembrane region" description="Helical" evidence="5">
    <location>
        <begin position="12"/>
        <end position="29"/>
    </location>
</feature>
<dbReference type="EMBL" id="MAYW01000018">
    <property type="protein sequence ID" value="ODS33853.1"/>
    <property type="molecule type" value="Genomic_DNA"/>
</dbReference>
<evidence type="ECO:0000313" key="7">
    <source>
        <dbReference type="EMBL" id="ODS33853.1"/>
    </source>
</evidence>
<dbReference type="InterPro" id="IPR036465">
    <property type="entry name" value="vWFA_dom_sf"/>
</dbReference>
<keyword evidence="4 5" id="KW-0472">Membrane</keyword>
<feature type="transmembrane region" description="Helical" evidence="5">
    <location>
        <begin position="314"/>
        <end position="335"/>
    </location>
</feature>
<evidence type="ECO:0000256" key="5">
    <source>
        <dbReference type="SAM" id="Phobius"/>
    </source>
</evidence>
<proteinExistence type="predicted"/>
<dbReference type="SMART" id="SM00327">
    <property type="entry name" value="VWA"/>
    <property type="match status" value="1"/>
</dbReference>
<dbReference type="InterPro" id="IPR002035">
    <property type="entry name" value="VWF_A"/>
</dbReference>
<dbReference type="SUPFAM" id="SSF53300">
    <property type="entry name" value="vWA-like"/>
    <property type="match status" value="1"/>
</dbReference>
<organism evidence="7 8">
    <name type="scientific">Candidatus Scalindua rubra</name>
    <dbReference type="NCBI Taxonomy" id="1872076"/>
    <lineage>
        <taxon>Bacteria</taxon>
        <taxon>Pseudomonadati</taxon>
        <taxon>Planctomycetota</taxon>
        <taxon>Candidatus Brocadiia</taxon>
        <taxon>Candidatus Brocadiales</taxon>
        <taxon>Candidatus Scalinduaceae</taxon>
        <taxon>Candidatus Scalindua</taxon>
    </lineage>
</organism>
<dbReference type="Gene3D" id="3.40.50.410">
    <property type="entry name" value="von Willebrand factor, type A domain"/>
    <property type="match status" value="1"/>
</dbReference>
<evidence type="ECO:0000259" key="6">
    <source>
        <dbReference type="PROSITE" id="PS50234"/>
    </source>
</evidence>
<evidence type="ECO:0000256" key="2">
    <source>
        <dbReference type="ARBA" id="ARBA00022692"/>
    </source>
</evidence>
<evidence type="ECO:0000256" key="1">
    <source>
        <dbReference type="ARBA" id="ARBA00022475"/>
    </source>
</evidence>
<keyword evidence="2 5" id="KW-0812">Transmembrane</keyword>